<protein>
    <submittedName>
        <fullName evidence="1">Pc16g05720 protein</fullName>
    </submittedName>
</protein>
<evidence type="ECO:0000313" key="2">
    <source>
        <dbReference type="Proteomes" id="UP000000724"/>
    </source>
</evidence>
<dbReference type="eggNOG" id="ENOG502SHEY">
    <property type="taxonomic scope" value="Eukaryota"/>
</dbReference>
<dbReference type="OMA" id="QTRLAYW"/>
<dbReference type="PANTHER" id="PTHR47785">
    <property type="entry name" value="ZN(II)2CYS6 TRANSCRIPTION FACTOR (EUROFUNG)-RELATED-RELATED"/>
    <property type="match status" value="1"/>
</dbReference>
<evidence type="ECO:0000313" key="1">
    <source>
        <dbReference type="EMBL" id="CAP93242.1"/>
    </source>
</evidence>
<gene>
    <name evidence="1" type="ORF">Pc16g05720</name>
    <name evidence="1" type="ORF">PCH_Pc16g05720</name>
</gene>
<dbReference type="PANTHER" id="PTHR47785:SF3">
    <property type="entry name" value="ZN(2)-C6 FUNGAL-TYPE DOMAIN-CONTAINING PROTEIN"/>
    <property type="match status" value="1"/>
</dbReference>
<sequence length="350" mass="39131">MPVERGEQSATRRSRPVVIVKTTGLIVATKKRQWNLPVGVSRVLRAQRDSTNMWNRIEQELNAVNKRLDQLIGLMLPEQPVSPDGGAAGPRTEYDAFTNQAYSPFDLPSKLLGNPSVMRTLGLDADFAQVLTREERIAGPEGMANAGARVLVVHHQHIVSGLGGDDPNTVEQTRLAYWGVLLLENEIGGQLDVAKSGIWCLDEHVPLPLCHQTWHFMPESTPAAVPSPPSPGSAHSTHTNVQNMQSYFLAEIAMRRMLHRCNTAVQVTSFGKYVYAPGIALELEHQLEEWYRYLPETNSFEKGDAMQDGATTNILVDHCQRFFDSYAMLIPSIVAAFRDCWVNRWTLFVR</sequence>
<name>B6H8G6_PENRW</name>
<reference evidence="1 2" key="1">
    <citation type="journal article" date="2008" name="Nat. Biotechnol.">
        <title>Genome sequencing and analysis of the filamentous fungus Penicillium chrysogenum.</title>
        <authorList>
            <person name="van den Berg M.A."/>
            <person name="Albang R."/>
            <person name="Albermann K."/>
            <person name="Badger J.H."/>
            <person name="Daran J.-M."/>
            <person name="Driessen A.J.M."/>
            <person name="Garcia-Estrada C."/>
            <person name="Fedorova N.D."/>
            <person name="Harris D.M."/>
            <person name="Heijne W.H.M."/>
            <person name="Joardar V.S."/>
            <person name="Kiel J.A.K.W."/>
            <person name="Kovalchuk A."/>
            <person name="Martin J.F."/>
            <person name="Nierman W.C."/>
            <person name="Nijland J.G."/>
            <person name="Pronk J.T."/>
            <person name="Roubos J.A."/>
            <person name="van der Klei I.J."/>
            <person name="van Peij N.N.M.E."/>
            <person name="Veenhuis M."/>
            <person name="von Doehren H."/>
            <person name="Wagner C."/>
            <person name="Wortman J.R."/>
            <person name="Bovenberg R.A.L."/>
        </authorList>
    </citation>
    <scope>NUCLEOTIDE SEQUENCE [LARGE SCALE GENOMIC DNA]</scope>
    <source>
        <strain evidence="2">ATCC 28089 / DSM 1075 / NRRL 1951 / Wisconsin 54-1255</strain>
    </source>
</reference>
<dbReference type="AlphaFoldDB" id="B6H8G6"/>
<dbReference type="CDD" id="cd12148">
    <property type="entry name" value="fungal_TF_MHR"/>
    <property type="match status" value="1"/>
</dbReference>
<accession>B6H8G6</accession>
<dbReference type="InterPro" id="IPR053181">
    <property type="entry name" value="EcdB-like_regulator"/>
</dbReference>
<dbReference type="VEuPathDB" id="FungiDB:PCH_Pc16g05720"/>
<dbReference type="HOGENOM" id="CLU_052990_0_0_1"/>
<organism evidence="1 2">
    <name type="scientific">Penicillium rubens (strain ATCC 28089 / DSM 1075 / NRRL 1951 / Wisconsin 54-1255)</name>
    <name type="common">Penicillium chrysogenum</name>
    <dbReference type="NCBI Taxonomy" id="500485"/>
    <lineage>
        <taxon>Eukaryota</taxon>
        <taxon>Fungi</taxon>
        <taxon>Dikarya</taxon>
        <taxon>Ascomycota</taxon>
        <taxon>Pezizomycotina</taxon>
        <taxon>Eurotiomycetes</taxon>
        <taxon>Eurotiomycetidae</taxon>
        <taxon>Eurotiales</taxon>
        <taxon>Aspergillaceae</taxon>
        <taxon>Penicillium</taxon>
        <taxon>Penicillium chrysogenum species complex</taxon>
    </lineage>
</organism>
<dbReference type="OrthoDB" id="4685598at2759"/>
<keyword evidence="2" id="KW-1185">Reference proteome</keyword>
<dbReference type="Proteomes" id="UP000000724">
    <property type="component" value="Contig Pc00c16"/>
</dbReference>
<dbReference type="BioCyc" id="PCHR:PC16G05720-MONOMER"/>
<dbReference type="EMBL" id="AM920431">
    <property type="protein sequence ID" value="CAP93242.1"/>
    <property type="molecule type" value="Genomic_DNA"/>
</dbReference>
<proteinExistence type="predicted"/>